<keyword evidence="19" id="KW-1185">Reference proteome</keyword>
<sequence>MTPLAIVCVGDECIILDSFTEQLKRNLGNNYEIEAAESGEKALEILADLQESGREVALVISDYIMPGMKGDELLIKIHDQYPKTLKIMLTEQADIEGVDNAVHNAKLYRYIAKPWAETDLILTVKEALHRYNQEQQLARQNETLQQLNAQLEQLNAQLEQKVTERTLELQQAVIAAEVANKAKSEFLANMSHELRSPLNTILGFSQLMQHSLSLDPQQKENINIINRSGEHLLRLINNVLDLSKIEAGRMTLNETNFHLIDFLDDLENMFQLKADERGIQFVCDRNPHLPQYVRADRVKLRQILINLLNNGIKFTPEGSVTLKIKNQNSREINYSQHQSPNANLLYFEIEDTGIGIAPDEIHNIFEPFTQTKLGKKSSEGTGLGLAITRSFIEMMGGKITVNSQKGSGSTFRFNIPISLVDAKDIEIKAPMRRAIALERNQPVCRILIVDDKWENRQLLIKMLSPIGFDLKEASNGKEAMEIWELWQPDLIWMDVRMPIMDGYETTKEIRRIQSKILQDKDRFTIPHSPTVIIAITASTFEEEESVIVAAGCDDFVRKPFREPIIFEKMAQFLGIRYIYQEEETLSRKSDTNVCETSLLESLSVMPQTWIDELYEAAESINNDRIFQLISQIPPSHNLLAQTLSDWVNQFRCDRIIDLIECTIN</sequence>
<feature type="domain" description="Histidine kinase" evidence="16">
    <location>
        <begin position="189"/>
        <end position="419"/>
    </location>
</feature>
<evidence type="ECO:0000256" key="3">
    <source>
        <dbReference type="ARBA" id="ARBA00006402"/>
    </source>
</evidence>
<dbReference type="InterPro" id="IPR003661">
    <property type="entry name" value="HisK_dim/P_dom"/>
</dbReference>
<dbReference type="SMART" id="SM00387">
    <property type="entry name" value="HATPase_c"/>
    <property type="match status" value="1"/>
</dbReference>
<dbReference type="Gene3D" id="1.10.287.130">
    <property type="match status" value="1"/>
</dbReference>
<dbReference type="GO" id="GO:0005886">
    <property type="term" value="C:plasma membrane"/>
    <property type="evidence" value="ECO:0007669"/>
    <property type="project" value="TreeGrafter"/>
</dbReference>
<feature type="domain" description="Response regulatory" evidence="17">
    <location>
        <begin position="5"/>
        <end position="128"/>
    </location>
</feature>
<dbReference type="InterPro" id="IPR005467">
    <property type="entry name" value="His_kinase_dom"/>
</dbReference>
<dbReference type="FunFam" id="3.30.565.10:FF:000010">
    <property type="entry name" value="Sensor histidine kinase RcsC"/>
    <property type="match status" value="1"/>
</dbReference>
<keyword evidence="5 14" id="KW-0597">Phosphoprotein</keyword>
<dbReference type="SUPFAM" id="SSF47384">
    <property type="entry name" value="Homodimeric domain of signal transducing histidine kinase"/>
    <property type="match status" value="1"/>
</dbReference>
<dbReference type="CDD" id="cd17546">
    <property type="entry name" value="REC_hyHK_CKI1_RcsC-like"/>
    <property type="match status" value="1"/>
</dbReference>
<dbReference type="EC" id="2.7.13.3" evidence="4"/>
<dbReference type="InterPro" id="IPR036890">
    <property type="entry name" value="HATPase_C_sf"/>
</dbReference>
<accession>A0AAE3GR46</accession>
<dbReference type="Proteomes" id="UP001204953">
    <property type="component" value="Unassembled WGS sequence"/>
</dbReference>
<evidence type="ECO:0000256" key="15">
    <source>
        <dbReference type="SAM" id="Coils"/>
    </source>
</evidence>
<evidence type="ECO:0000256" key="5">
    <source>
        <dbReference type="ARBA" id="ARBA00022553"/>
    </source>
</evidence>
<keyword evidence="10" id="KW-0902">Two-component regulatory system</keyword>
<dbReference type="GO" id="GO:0009927">
    <property type="term" value="F:histidine phosphotransfer kinase activity"/>
    <property type="evidence" value="ECO:0007669"/>
    <property type="project" value="TreeGrafter"/>
</dbReference>
<dbReference type="RefSeq" id="WP_254011189.1">
    <property type="nucleotide sequence ID" value="NZ_JAMZMM010000052.1"/>
</dbReference>
<dbReference type="Gene3D" id="3.30.565.10">
    <property type="entry name" value="Histidine kinase-like ATPase, C-terminal domain"/>
    <property type="match status" value="1"/>
</dbReference>
<keyword evidence="8" id="KW-0418">Kinase</keyword>
<evidence type="ECO:0000256" key="6">
    <source>
        <dbReference type="ARBA" id="ARBA00022679"/>
    </source>
</evidence>
<feature type="domain" description="Response regulatory" evidence="17">
    <location>
        <begin position="445"/>
        <end position="573"/>
    </location>
</feature>
<evidence type="ECO:0000256" key="14">
    <source>
        <dbReference type="PROSITE-ProRule" id="PRU00169"/>
    </source>
</evidence>
<dbReference type="InterPro" id="IPR001789">
    <property type="entry name" value="Sig_transdc_resp-reg_receiver"/>
</dbReference>
<evidence type="ECO:0000256" key="10">
    <source>
        <dbReference type="ARBA" id="ARBA00023012"/>
    </source>
</evidence>
<dbReference type="Pfam" id="PF00512">
    <property type="entry name" value="HisKA"/>
    <property type="match status" value="1"/>
</dbReference>
<comment type="subcellular location">
    <subcellularLocation>
        <location evidence="2">Membrane</location>
    </subcellularLocation>
</comment>
<evidence type="ECO:0000256" key="2">
    <source>
        <dbReference type="ARBA" id="ARBA00004370"/>
    </source>
</evidence>
<keyword evidence="11" id="KW-0472">Membrane</keyword>
<feature type="modified residue" description="4-aspartylphosphate" evidence="14">
    <location>
        <position position="494"/>
    </location>
</feature>
<evidence type="ECO:0000256" key="8">
    <source>
        <dbReference type="ARBA" id="ARBA00022777"/>
    </source>
</evidence>
<dbReference type="InterPro" id="IPR003594">
    <property type="entry name" value="HATPase_dom"/>
</dbReference>
<evidence type="ECO:0000256" key="13">
    <source>
        <dbReference type="ARBA" id="ARBA00074306"/>
    </source>
</evidence>
<evidence type="ECO:0000256" key="7">
    <source>
        <dbReference type="ARBA" id="ARBA00022741"/>
    </source>
</evidence>
<dbReference type="InterPro" id="IPR004358">
    <property type="entry name" value="Sig_transdc_His_kin-like_C"/>
</dbReference>
<keyword evidence="6" id="KW-0808">Transferase</keyword>
<dbReference type="Gene3D" id="3.40.50.2300">
    <property type="match status" value="2"/>
</dbReference>
<dbReference type="PANTHER" id="PTHR43047:SF72">
    <property type="entry name" value="OSMOSENSING HISTIDINE PROTEIN KINASE SLN1"/>
    <property type="match status" value="1"/>
</dbReference>
<keyword evidence="12" id="KW-0131">Cell cycle</keyword>
<dbReference type="Pfam" id="PF02518">
    <property type="entry name" value="HATPase_c"/>
    <property type="match status" value="1"/>
</dbReference>
<dbReference type="InterPro" id="IPR036097">
    <property type="entry name" value="HisK_dim/P_sf"/>
</dbReference>
<feature type="coiled-coil region" evidence="15">
    <location>
        <begin position="130"/>
        <end position="168"/>
    </location>
</feature>
<dbReference type="PROSITE" id="PS50109">
    <property type="entry name" value="HIS_KIN"/>
    <property type="match status" value="1"/>
</dbReference>
<protein>
    <recommendedName>
        <fullName evidence="13">Circadian input-output histidine kinase CikA</fullName>
        <ecNumber evidence="4">2.7.13.3</ecNumber>
    </recommendedName>
</protein>
<dbReference type="EMBL" id="JAMZMM010000052">
    <property type="protein sequence ID" value="MCP2728391.1"/>
    <property type="molecule type" value="Genomic_DNA"/>
</dbReference>
<evidence type="ECO:0000313" key="18">
    <source>
        <dbReference type="EMBL" id="MCP2728391.1"/>
    </source>
</evidence>
<keyword evidence="7" id="KW-0547">Nucleotide-binding</keyword>
<dbReference type="PROSITE" id="PS50110">
    <property type="entry name" value="RESPONSE_REGULATORY"/>
    <property type="match status" value="2"/>
</dbReference>
<evidence type="ECO:0000256" key="11">
    <source>
        <dbReference type="ARBA" id="ARBA00023136"/>
    </source>
</evidence>
<dbReference type="AlphaFoldDB" id="A0AAE3GR46"/>
<dbReference type="SUPFAM" id="SSF52172">
    <property type="entry name" value="CheY-like"/>
    <property type="match status" value="2"/>
</dbReference>
<reference evidence="18" key="1">
    <citation type="submission" date="2022-06" db="EMBL/GenBank/DDBJ databases">
        <title>New cyanobacteria of genus Symplocastrum in benthos of Lake Baikal.</title>
        <authorList>
            <person name="Sorokovikova E."/>
            <person name="Tikhonova I."/>
            <person name="Krasnopeev A."/>
            <person name="Evseev P."/>
            <person name="Gladkikh A."/>
            <person name="Belykh O."/>
        </authorList>
    </citation>
    <scope>NUCLEOTIDE SEQUENCE</scope>
    <source>
        <strain evidence="18">BBK-W-15</strain>
    </source>
</reference>
<dbReference type="GO" id="GO:0000155">
    <property type="term" value="F:phosphorelay sensor kinase activity"/>
    <property type="evidence" value="ECO:0007669"/>
    <property type="project" value="InterPro"/>
</dbReference>
<evidence type="ECO:0000256" key="12">
    <source>
        <dbReference type="ARBA" id="ARBA00023306"/>
    </source>
</evidence>
<comment type="similarity">
    <text evidence="3">In the N-terminal section; belongs to the phytochrome family.</text>
</comment>
<evidence type="ECO:0000259" key="17">
    <source>
        <dbReference type="PROSITE" id="PS50110"/>
    </source>
</evidence>
<dbReference type="SMART" id="SM00448">
    <property type="entry name" value="REC"/>
    <property type="match status" value="2"/>
</dbReference>
<dbReference type="PANTHER" id="PTHR43047">
    <property type="entry name" value="TWO-COMPONENT HISTIDINE PROTEIN KINASE"/>
    <property type="match status" value="1"/>
</dbReference>
<comment type="caution">
    <text evidence="18">The sequence shown here is derived from an EMBL/GenBank/DDBJ whole genome shotgun (WGS) entry which is preliminary data.</text>
</comment>
<evidence type="ECO:0000256" key="1">
    <source>
        <dbReference type="ARBA" id="ARBA00000085"/>
    </source>
</evidence>
<dbReference type="GO" id="GO:0005524">
    <property type="term" value="F:ATP binding"/>
    <property type="evidence" value="ECO:0007669"/>
    <property type="project" value="UniProtKB-KW"/>
</dbReference>
<proteinExistence type="inferred from homology"/>
<organism evidence="18 19">
    <name type="scientific">Limnofasciculus baicalensis BBK-W-15</name>
    <dbReference type="NCBI Taxonomy" id="2699891"/>
    <lineage>
        <taxon>Bacteria</taxon>
        <taxon>Bacillati</taxon>
        <taxon>Cyanobacteriota</taxon>
        <taxon>Cyanophyceae</taxon>
        <taxon>Coleofasciculales</taxon>
        <taxon>Coleofasciculaceae</taxon>
        <taxon>Limnofasciculus</taxon>
        <taxon>Limnofasciculus baicalensis</taxon>
    </lineage>
</organism>
<dbReference type="FunFam" id="1.10.287.130:FF:000038">
    <property type="entry name" value="Sensory transduction histidine kinase"/>
    <property type="match status" value="1"/>
</dbReference>
<name>A0AAE3GR46_9CYAN</name>
<dbReference type="SUPFAM" id="SSF55874">
    <property type="entry name" value="ATPase domain of HSP90 chaperone/DNA topoisomerase II/histidine kinase"/>
    <property type="match status" value="1"/>
</dbReference>
<dbReference type="CDD" id="cd00082">
    <property type="entry name" value="HisKA"/>
    <property type="match status" value="1"/>
</dbReference>
<evidence type="ECO:0000256" key="9">
    <source>
        <dbReference type="ARBA" id="ARBA00022840"/>
    </source>
</evidence>
<evidence type="ECO:0000256" key="4">
    <source>
        <dbReference type="ARBA" id="ARBA00012438"/>
    </source>
</evidence>
<dbReference type="Pfam" id="PF00072">
    <property type="entry name" value="Response_reg"/>
    <property type="match status" value="2"/>
</dbReference>
<evidence type="ECO:0000313" key="19">
    <source>
        <dbReference type="Proteomes" id="UP001204953"/>
    </source>
</evidence>
<evidence type="ECO:0000259" key="16">
    <source>
        <dbReference type="PROSITE" id="PS50109"/>
    </source>
</evidence>
<keyword evidence="15" id="KW-0175">Coiled coil</keyword>
<dbReference type="PRINTS" id="PR00344">
    <property type="entry name" value="BCTRLSENSOR"/>
</dbReference>
<dbReference type="CDD" id="cd16922">
    <property type="entry name" value="HATPase_EvgS-ArcB-TorS-like"/>
    <property type="match status" value="1"/>
</dbReference>
<comment type="catalytic activity">
    <reaction evidence="1">
        <text>ATP + protein L-histidine = ADP + protein N-phospho-L-histidine.</text>
        <dbReference type="EC" id="2.7.13.3"/>
    </reaction>
</comment>
<gene>
    <name evidence="18" type="ORF">NJ959_07865</name>
</gene>
<dbReference type="InterPro" id="IPR011006">
    <property type="entry name" value="CheY-like_superfamily"/>
</dbReference>
<keyword evidence="9" id="KW-0067">ATP-binding</keyword>
<dbReference type="SMART" id="SM00388">
    <property type="entry name" value="HisKA"/>
    <property type="match status" value="1"/>
</dbReference>
<feature type="modified residue" description="4-aspartylphosphate" evidence="14">
    <location>
        <position position="62"/>
    </location>
</feature>